<comment type="caution">
    <text evidence="1">The sequence shown here is derived from an EMBL/GenBank/DDBJ whole genome shotgun (WGS) entry which is preliminary data.</text>
</comment>
<evidence type="ECO:0000313" key="1">
    <source>
        <dbReference type="EMBL" id="KAJ8945369.1"/>
    </source>
</evidence>
<dbReference type="GO" id="GO:0031514">
    <property type="term" value="C:motile cilium"/>
    <property type="evidence" value="ECO:0007669"/>
    <property type="project" value="TreeGrafter"/>
</dbReference>
<accession>A0AAV8Y351</accession>
<dbReference type="PANTHER" id="PTHR24274:SF1">
    <property type="entry name" value="CILIA- AND FLAGELLA-ASSOCIATED PROTEIN 161"/>
    <property type="match status" value="1"/>
</dbReference>
<dbReference type="EMBL" id="JAPWTK010000218">
    <property type="protein sequence ID" value="KAJ8945369.1"/>
    <property type="molecule type" value="Genomic_DNA"/>
</dbReference>
<dbReference type="Proteomes" id="UP001162162">
    <property type="component" value="Unassembled WGS sequence"/>
</dbReference>
<reference evidence="1" key="1">
    <citation type="journal article" date="2023" name="Insect Mol. Biol.">
        <title>Genome sequencing provides insights into the evolution of gene families encoding plant cell wall-degrading enzymes in longhorned beetles.</title>
        <authorList>
            <person name="Shin N.R."/>
            <person name="Okamura Y."/>
            <person name="Kirsch R."/>
            <person name="Pauchet Y."/>
        </authorList>
    </citation>
    <scope>NUCLEOTIDE SEQUENCE</scope>
    <source>
        <strain evidence="1">AMC_N1</strain>
    </source>
</reference>
<dbReference type="PANTHER" id="PTHR24274">
    <property type="entry name" value="CILIA- AND FLAGELLA-ASSOCIATED PROTEIN 161"/>
    <property type="match status" value="1"/>
</dbReference>
<dbReference type="AlphaFoldDB" id="A0AAV8Y351"/>
<keyword evidence="2" id="KW-1185">Reference proteome</keyword>
<name>A0AAV8Y351_9CUCU</name>
<protein>
    <submittedName>
        <fullName evidence="1">Uncharacterized protein</fullName>
    </submittedName>
</protein>
<organism evidence="1 2">
    <name type="scientific">Aromia moschata</name>
    <dbReference type="NCBI Taxonomy" id="1265417"/>
    <lineage>
        <taxon>Eukaryota</taxon>
        <taxon>Metazoa</taxon>
        <taxon>Ecdysozoa</taxon>
        <taxon>Arthropoda</taxon>
        <taxon>Hexapoda</taxon>
        <taxon>Insecta</taxon>
        <taxon>Pterygota</taxon>
        <taxon>Neoptera</taxon>
        <taxon>Endopterygota</taxon>
        <taxon>Coleoptera</taxon>
        <taxon>Polyphaga</taxon>
        <taxon>Cucujiformia</taxon>
        <taxon>Chrysomeloidea</taxon>
        <taxon>Cerambycidae</taxon>
        <taxon>Cerambycinae</taxon>
        <taxon>Callichromatini</taxon>
        <taxon>Aromia</taxon>
    </lineage>
</organism>
<evidence type="ECO:0000313" key="2">
    <source>
        <dbReference type="Proteomes" id="UP001162162"/>
    </source>
</evidence>
<proteinExistence type="predicted"/>
<dbReference type="GO" id="GO:0060271">
    <property type="term" value="P:cilium assembly"/>
    <property type="evidence" value="ECO:0007669"/>
    <property type="project" value="TreeGrafter"/>
</dbReference>
<gene>
    <name evidence="1" type="ORF">NQ318_007015</name>
</gene>
<dbReference type="Pfam" id="PF24569">
    <property type="entry name" value="CFAP161"/>
    <property type="match status" value="2"/>
</dbReference>
<feature type="non-terminal residue" evidence="1">
    <location>
        <position position="1"/>
    </location>
</feature>
<sequence length="298" mass="33418">SISSNQSMDSRDDEPHNRIIYSLPCRLGVVERGISPSGGEKLYYGLQKAPLPITHTEDKEDVQERSQACHSSRGDPYILFGQNYQIVTSDITADGGYGGLYLSGVISERDIDAVQHFRHGCTLSASPLKEPCVRNTFKITGCGSDKAGQPVPSGEDVFLEICETDERPLYIQCENLTTDTFGGHLSLRLSQSPDIYCRFKLFSWNPQRRYETIGTNFPPNTRIIIQHTASGRNLAVEQNKWVPSFYGPECIVSCHTYKNCHKMETAENFWKIVSRPIPNTALYIRAAKGEDIPSELFD</sequence>
<dbReference type="InterPro" id="IPR055325">
    <property type="entry name" value="CF161"/>
</dbReference>